<evidence type="ECO:0000256" key="8">
    <source>
        <dbReference type="ARBA" id="ARBA00018836"/>
    </source>
</evidence>
<feature type="binding site" evidence="14">
    <location>
        <position position="47"/>
    </location>
    <ligand>
        <name>D-ribulose 5-phosphate</name>
        <dbReference type="ChEBI" id="CHEBI:58121"/>
    </ligand>
</feature>
<protein>
    <recommendedName>
        <fullName evidence="8 14">3,4-dihydroxy-2-butanone 4-phosphate synthase</fullName>
        <shortName evidence="14">DHBP synthase</shortName>
        <ecNumber evidence="7 14">4.1.99.12</ecNumber>
    </recommendedName>
</protein>
<dbReference type="InterPro" id="IPR036144">
    <property type="entry name" value="RibA-like_sf"/>
</dbReference>
<dbReference type="Pfam" id="PF00925">
    <property type="entry name" value="GTP_cyclohydro2"/>
    <property type="match status" value="1"/>
</dbReference>
<keyword evidence="9 14" id="KW-0686">Riboflavin biosynthesis</keyword>
<accession>A0ABQ1KQT5</accession>
<proteinExistence type="inferred from homology"/>
<dbReference type="Gene3D" id="3.40.50.10990">
    <property type="entry name" value="GTP cyclohydrolase II"/>
    <property type="match status" value="1"/>
</dbReference>
<feature type="binding site" evidence="14">
    <location>
        <begin position="42"/>
        <end position="43"/>
    </location>
    <ligand>
        <name>D-ribulose 5-phosphate</name>
        <dbReference type="ChEBI" id="CHEBI:58121"/>
    </ligand>
</feature>
<dbReference type="InterPro" id="IPR000422">
    <property type="entry name" value="DHBP_synthase_RibB"/>
</dbReference>
<reference evidence="17" key="1">
    <citation type="journal article" date="2019" name="Int. J. Syst. Evol. Microbiol.">
        <title>The Global Catalogue of Microorganisms (GCM) 10K type strain sequencing project: providing services to taxonomists for standard genome sequencing and annotation.</title>
        <authorList>
            <consortium name="The Broad Institute Genomics Platform"/>
            <consortium name="The Broad Institute Genome Sequencing Center for Infectious Disease"/>
            <person name="Wu L."/>
            <person name="Ma J."/>
        </authorList>
    </citation>
    <scope>NUCLEOTIDE SEQUENCE [LARGE SCALE GENOMIC DNA]</scope>
    <source>
        <strain evidence="17">CGMCC 1.12478</strain>
    </source>
</reference>
<sequence>MTTYETPGPVEENWKDAISSVEEIIEDARNGRMFILVDHEDRENEGDLVIPAQWATPDAINFMATHGRGLICLAMTSKRIEDLGLQLMSTNNSSRHETAFTVSIEAREGVTTGISAADRARTVAVAIDGTKGAQDIATPGHVFPLRAKDGGVLVRAGHTEAAVDVSRLAGLNAAGVICEIMNDDGSMARLPELVAFSQRHNLKIGTISDLIAYRRRNDNLVRVRKEETITSEFGGDWLMRIYTDETHGDEHIVLTKGDLSGDEPVLVRMHAMDPMLDVVGTGPKGRADEFQHAMQAVAEEGRGVVVLLRDTSMKLDVGDEVSPKTLRQYGLGAQILSSLGLSKLTLLTNSPTPKVVGLDAYGLEIVGTRKISELG</sequence>
<feature type="site" description="Essential for catalytic activity" evidence="14">
    <location>
        <position position="141"/>
    </location>
</feature>
<comment type="caution">
    <text evidence="16">The sequence shown here is derived from an EMBL/GenBank/DDBJ whole genome shotgun (WGS) entry which is preliminary data.</text>
</comment>
<organism evidence="16 17">
    <name type="scientific">Marivita lacus</name>
    <dbReference type="NCBI Taxonomy" id="1323742"/>
    <lineage>
        <taxon>Bacteria</taxon>
        <taxon>Pseudomonadati</taxon>
        <taxon>Pseudomonadota</taxon>
        <taxon>Alphaproteobacteria</taxon>
        <taxon>Rhodobacterales</taxon>
        <taxon>Roseobacteraceae</taxon>
        <taxon>Marivita</taxon>
    </lineage>
</organism>
<feature type="binding site" evidence="14">
    <location>
        <position position="43"/>
    </location>
    <ligand>
        <name>Mg(2+)</name>
        <dbReference type="ChEBI" id="CHEBI:18420"/>
        <label>1</label>
    </ligand>
</feature>
<dbReference type="EC" id="4.1.99.12" evidence="7 14"/>
<feature type="site" description="Essential for catalytic activity" evidence="14">
    <location>
        <position position="179"/>
    </location>
</feature>
<dbReference type="RefSeq" id="WP_188482027.1">
    <property type="nucleotide sequence ID" value="NZ_BMFC01000004.1"/>
</dbReference>
<gene>
    <name evidence="16" type="primary">ribBA</name>
    <name evidence="14" type="synonym">ribB</name>
    <name evidence="16" type="ORF">GCM10011363_21380</name>
</gene>
<evidence type="ECO:0000256" key="13">
    <source>
        <dbReference type="ARBA" id="ARBA00023239"/>
    </source>
</evidence>
<dbReference type="HAMAP" id="MF_00180">
    <property type="entry name" value="RibB"/>
    <property type="match status" value="1"/>
</dbReference>
<evidence type="ECO:0000256" key="11">
    <source>
        <dbReference type="ARBA" id="ARBA00022842"/>
    </source>
</evidence>
<comment type="pathway">
    <text evidence="4 14">Cofactor biosynthesis; riboflavin biosynthesis; 2-hydroxy-3-oxobutyl phosphate from D-ribulose 5-phosphate: step 1/1.</text>
</comment>
<dbReference type="PANTHER" id="PTHR21327">
    <property type="entry name" value="GTP CYCLOHYDROLASE II-RELATED"/>
    <property type="match status" value="1"/>
</dbReference>
<comment type="similarity">
    <text evidence="14">Belongs to the DHBP synthase family.</text>
</comment>
<evidence type="ECO:0000256" key="7">
    <source>
        <dbReference type="ARBA" id="ARBA00012153"/>
    </source>
</evidence>
<dbReference type="SUPFAM" id="SSF142695">
    <property type="entry name" value="RibA-like"/>
    <property type="match status" value="1"/>
</dbReference>
<evidence type="ECO:0000313" key="17">
    <source>
        <dbReference type="Proteomes" id="UP000645462"/>
    </source>
</evidence>
<feature type="binding site" evidence="14">
    <location>
        <position position="43"/>
    </location>
    <ligand>
        <name>Mg(2+)</name>
        <dbReference type="ChEBI" id="CHEBI:18420"/>
        <label>2</label>
    </ligand>
</feature>
<evidence type="ECO:0000256" key="10">
    <source>
        <dbReference type="ARBA" id="ARBA00022723"/>
    </source>
</evidence>
<evidence type="ECO:0000256" key="1">
    <source>
        <dbReference type="ARBA" id="ARBA00000141"/>
    </source>
</evidence>
<comment type="cofactor">
    <cofactor evidence="14">
        <name>Mg(2+)</name>
        <dbReference type="ChEBI" id="CHEBI:18420"/>
    </cofactor>
    <cofactor evidence="14">
        <name>Mn(2+)</name>
        <dbReference type="ChEBI" id="CHEBI:29035"/>
    </cofactor>
    <text evidence="14">Binds 2 divalent metal cations per subunit. Magnesium or manganese.</text>
</comment>
<evidence type="ECO:0000256" key="9">
    <source>
        <dbReference type="ARBA" id="ARBA00022619"/>
    </source>
</evidence>
<keyword evidence="17" id="KW-1185">Reference proteome</keyword>
<evidence type="ECO:0000313" key="16">
    <source>
        <dbReference type="EMBL" id="GGC04459.1"/>
    </source>
</evidence>
<evidence type="ECO:0000256" key="2">
    <source>
        <dbReference type="ARBA" id="ARBA00001936"/>
    </source>
</evidence>
<dbReference type="SUPFAM" id="SSF55821">
    <property type="entry name" value="YrdC/RibB"/>
    <property type="match status" value="1"/>
</dbReference>
<dbReference type="InterPro" id="IPR032677">
    <property type="entry name" value="GTP_cyclohydro_II"/>
</dbReference>
<dbReference type="Pfam" id="PF00926">
    <property type="entry name" value="DHBP_synthase"/>
    <property type="match status" value="1"/>
</dbReference>
<dbReference type="InterPro" id="IPR017945">
    <property type="entry name" value="DHBP_synth_RibB-like_a/b_dom"/>
</dbReference>
<comment type="catalytic activity">
    <reaction evidence="1 14">
        <text>D-ribulose 5-phosphate = (2S)-2-hydroxy-3-oxobutyl phosphate + formate + H(+)</text>
        <dbReference type="Rhea" id="RHEA:18457"/>
        <dbReference type="ChEBI" id="CHEBI:15378"/>
        <dbReference type="ChEBI" id="CHEBI:15740"/>
        <dbReference type="ChEBI" id="CHEBI:58121"/>
        <dbReference type="ChEBI" id="CHEBI:58830"/>
        <dbReference type="EC" id="4.1.99.12"/>
    </reaction>
</comment>
<keyword evidence="11 14" id="KW-0460">Magnesium</keyword>
<keyword evidence="12 14" id="KW-0464">Manganese</keyword>
<name>A0ABQ1KQT5_9RHOB</name>
<dbReference type="NCBIfam" id="TIGR00506">
    <property type="entry name" value="ribB"/>
    <property type="match status" value="1"/>
</dbReference>
<comment type="similarity">
    <text evidence="5">In the N-terminal section; belongs to the DHBP synthase family.</text>
</comment>
<keyword evidence="13 14" id="KW-0456">Lyase</keyword>
<dbReference type="PANTHER" id="PTHR21327:SF34">
    <property type="entry name" value="3,4-DIHYDROXY-2-BUTANONE 4-PHOSPHATE SYNTHASE"/>
    <property type="match status" value="1"/>
</dbReference>
<comment type="cofactor">
    <cofactor evidence="2">
        <name>Mn(2+)</name>
        <dbReference type="ChEBI" id="CHEBI:29035"/>
    </cofactor>
</comment>
<evidence type="ECO:0000256" key="3">
    <source>
        <dbReference type="ARBA" id="ARBA00002284"/>
    </source>
</evidence>
<evidence type="ECO:0000256" key="5">
    <source>
        <dbReference type="ARBA" id="ARBA00005520"/>
    </source>
</evidence>
<dbReference type="EMBL" id="BMFC01000004">
    <property type="protein sequence ID" value="GGC04459.1"/>
    <property type="molecule type" value="Genomic_DNA"/>
</dbReference>
<feature type="binding site" evidence="14">
    <location>
        <begin position="155"/>
        <end position="159"/>
    </location>
    <ligand>
        <name>D-ribulose 5-phosphate</name>
        <dbReference type="ChEBI" id="CHEBI:58121"/>
    </ligand>
</feature>
<comment type="subunit">
    <text evidence="14">Homodimer.</text>
</comment>
<comment type="function">
    <text evidence="3 14">Catalyzes the conversion of D-ribulose 5-phosphate to formate and 3,4-dihydroxy-2-butanone 4-phosphate.</text>
</comment>
<keyword evidence="10 14" id="KW-0479">Metal-binding</keyword>
<feature type="binding site" evidence="14">
    <location>
        <position position="158"/>
    </location>
    <ligand>
        <name>Mg(2+)</name>
        <dbReference type="ChEBI" id="CHEBI:18420"/>
        <label>2</label>
    </ligand>
</feature>
<evidence type="ECO:0000256" key="14">
    <source>
        <dbReference type="HAMAP-Rule" id="MF_00180"/>
    </source>
</evidence>
<dbReference type="Gene3D" id="3.90.870.10">
    <property type="entry name" value="DHBP synthase"/>
    <property type="match status" value="1"/>
</dbReference>
<dbReference type="Proteomes" id="UP000645462">
    <property type="component" value="Unassembled WGS sequence"/>
</dbReference>
<dbReference type="PIRSF" id="PIRSF001259">
    <property type="entry name" value="RibA"/>
    <property type="match status" value="1"/>
</dbReference>
<evidence type="ECO:0000256" key="6">
    <source>
        <dbReference type="ARBA" id="ARBA00008976"/>
    </source>
</evidence>
<comment type="similarity">
    <text evidence="6">In the C-terminal section; belongs to the GTP cyclohydrolase II family.</text>
</comment>
<evidence type="ECO:0000256" key="4">
    <source>
        <dbReference type="ARBA" id="ARBA00004904"/>
    </source>
</evidence>
<evidence type="ECO:0000256" key="12">
    <source>
        <dbReference type="ARBA" id="ARBA00023211"/>
    </source>
</evidence>
<feature type="domain" description="GTP cyclohydrolase II" evidence="15">
    <location>
        <begin position="226"/>
        <end position="368"/>
    </location>
</feature>
<evidence type="ECO:0000259" key="15">
    <source>
        <dbReference type="Pfam" id="PF00925"/>
    </source>
</evidence>